<proteinExistence type="predicted"/>
<dbReference type="Proteomes" id="UP000030765">
    <property type="component" value="Unassembled WGS sequence"/>
</dbReference>
<evidence type="ECO:0000313" key="1">
    <source>
        <dbReference type="EMBL" id="KFB44063.1"/>
    </source>
</evidence>
<keyword evidence="1" id="KW-0378">Hydrolase</keyword>
<evidence type="ECO:0000313" key="2">
    <source>
        <dbReference type="EnsemblMetazoa" id="ASIC011894-PA"/>
    </source>
</evidence>
<evidence type="ECO:0000313" key="3">
    <source>
        <dbReference type="Proteomes" id="UP000030765"/>
    </source>
</evidence>
<dbReference type="EMBL" id="ATLV01019344">
    <property type="status" value="NOT_ANNOTATED_CDS"/>
    <property type="molecule type" value="Genomic_DNA"/>
</dbReference>
<dbReference type="EMBL" id="KE525268">
    <property type="protein sequence ID" value="KFB44063.1"/>
    <property type="molecule type" value="Genomic_DNA"/>
</dbReference>
<reference evidence="1 3" key="1">
    <citation type="journal article" date="2014" name="BMC Genomics">
        <title>Genome sequence of Anopheles sinensis provides insight into genetics basis of mosquito competence for malaria parasites.</title>
        <authorList>
            <person name="Zhou D."/>
            <person name="Zhang D."/>
            <person name="Ding G."/>
            <person name="Shi L."/>
            <person name="Hou Q."/>
            <person name="Ye Y."/>
            <person name="Xu Y."/>
            <person name="Zhou H."/>
            <person name="Xiong C."/>
            <person name="Li S."/>
            <person name="Yu J."/>
            <person name="Hong S."/>
            <person name="Yu X."/>
            <person name="Zou P."/>
            <person name="Chen C."/>
            <person name="Chang X."/>
            <person name="Wang W."/>
            <person name="Lv Y."/>
            <person name="Sun Y."/>
            <person name="Ma L."/>
            <person name="Shen B."/>
            <person name="Zhu C."/>
        </authorList>
    </citation>
    <scope>NUCLEOTIDE SEQUENCE [LARGE SCALE GENOMIC DNA]</scope>
</reference>
<dbReference type="VEuPathDB" id="VectorBase:ASIC011894"/>
<name>A0A084W1G9_ANOSI</name>
<gene>
    <name evidence="1" type="ORF">ZHAS_00011894</name>
</gene>
<organism evidence="1">
    <name type="scientific">Anopheles sinensis</name>
    <name type="common">Mosquito</name>
    <dbReference type="NCBI Taxonomy" id="74873"/>
    <lineage>
        <taxon>Eukaryota</taxon>
        <taxon>Metazoa</taxon>
        <taxon>Ecdysozoa</taxon>
        <taxon>Arthropoda</taxon>
        <taxon>Hexapoda</taxon>
        <taxon>Insecta</taxon>
        <taxon>Pterygota</taxon>
        <taxon>Neoptera</taxon>
        <taxon>Endopterygota</taxon>
        <taxon>Diptera</taxon>
        <taxon>Nematocera</taxon>
        <taxon>Culicoidea</taxon>
        <taxon>Culicidae</taxon>
        <taxon>Anophelinae</taxon>
        <taxon>Anopheles</taxon>
    </lineage>
</organism>
<sequence>MLTLCPSPGRYLEIVPLRATGLGVRFVGRFRAGSFSHPTTHTELSKIRWCWLAYSPFSSNPPNNKH</sequence>
<reference evidence="2" key="2">
    <citation type="submission" date="2020-05" db="UniProtKB">
        <authorList>
            <consortium name="EnsemblMetazoa"/>
        </authorList>
    </citation>
    <scope>IDENTIFICATION</scope>
</reference>
<dbReference type="EnsemblMetazoa" id="ASIC011894-RA">
    <property type="protein sequence ID" value="ASIC011894-PA"/>
    <property type="gene ID" value="ASIC011894"/>
</dbReference>
<protein>
    <submittedName>
        <fullName evidence="1 2">Putative hydrolase</fullName>
    </submittedName>
</protein>
<accession>A0A084W1G9</accession>
<keyword evidence="3" id="KW-1185">Reference proteome</keyword>
<dbReference type="AlphaFoldDB" id="A0A084W1G9"/>
<dbReference type="GO" id="GO:0016787">
    <property type="term" value="F:hydrolase activity"/>
    <property type="evidence" value="ECO:0007669"/>
    <property type="project" value="UniProtKB-KW"/>
</dbReference>